<feature type="region of interest" description="Disordered" evidence="1">
    <location>
        <begin position="1"/>
        <end position="76"/>
    </location>
</feature>
<accession>A0AAW0B2T5</accession>
<evidence type="ECO:0000313" key="3">
    <source>
        <dbReference type="Proteomes" id="UP001383192"/>
    </source>
</evidence>
<evidence type="ECO:0000313" key="2">
    <source>
        <dbReference type="EMBL" id="KAK7020271.1"/>
    </source>
</evidence>
<gene>
    <name evidence="2" type="ORF">VNI00_017763</name>
</gene>
<reference evidence="2 3" key="1">
    <citation type="submission" date="2024-01" db="EMBL/GenBank/DDBJ databases">
        <title>A draft genome for a cacao thread blight-causing isolate of Paramarasmius palmivorus.</title>
        <authorList>
            <person name="Baruah I.K."/>
            <person name="Bukari Y."/>
            <person name="Amoako-Attah I."/>
            <person name="Meinhardt L.W."/>
            <person name="Bailey B.A."/>
            <person name="Cohen S.P."/>
        </authorList>
    </citation>
    <scope>NUCLEOTIDE SEQUENCE [LARGE SCALE GENOMIC DNA]</scope>
    <source>
        <strain evidence="2 3">GH-12</strain>
    </source>
</reference>
<evidence type="ECO:0000256" key="1">
    <source>
        <dbReference type="SAM" id="MobiDB-lite"/>
    </source>
</evidence>
<dbReference type="AlphaFoldDB" id="A0AAW0B2T5"/>
<name>A0AAW0B2T5_9AGAR</name>
<proteinExistence type="predicted"/>
<protein>
    <submittedName>
        <fullName evidence="2">Uncharacterized protein</fullName>
    </submittedName>
</protein>
<feature type="compositionally biased region" description="Basic and acidic residues" evidence="1">
    <location>
        <begin position="19"/>
        <end position="51"/>
    </location>
</feature>
<sequence>MKSAFLTDMPRPLKHKTKKDQVKANREKVARHYTRNRERILAKKKEARTRGLAEAQQQQKKEEIEMRKRRKTSHWQDLQQDMKMHHDTKDPLDHIRVLFRGLERHTNRSPSTYIENTCRHYLQFKQSTATNLTFQCPIRNAHIVMSNLLRGTQLFSERLLREYGCTEYFKRAESFARRLRLIIYCIDDIESYLLDEDADLSKAYEKNELKVQDLRVKKWVDGEEDVPEVLPDWLG</sequence>
<organism evidence="2 3">
    <name type="scientific">Paramarasmius palmivorus</name>
    <dbReference type="NCBI Taxonomy" id="297713"/>
    <lineage>
        <taxon>Eukaryota</taxon>
        <taxon>Fungi</taxon>
        <taxon>Dikarya</taxon>
        <taxon>Basidiomycota</taxon>
        <taxon>Agaricomycotina</taxon>
        <taxon>Agaricomycetes</taxon>
        <taxon>Agaricomycetidae</taxon>
        <taxon>Agaricales</taxon>
        <taxon>Marasmiineae</taxon>
        <taxon>Marasmiaceae</taxon>
        <taxon>Paramarasmius</taxon>
    </lineage>
</organism>
<dbReference type="Proteomes" id="UP001383192">
    <property type="component" value="Unassembled WGS sequence"/>
</dbReference>
<dbReference type="EMBL" id="JAYKXP010000188">
    <property type="protein sequence ID" value="KAK7020271.1"/>
    <property type="molecule type" value="Genomic_DNA"/>
</dbReference>
<keyword evidence="3" id="KW-1185">Reference proteome</keyword>
<comment type="caution">
    <text evidence="2">The sequence shown here is derived from an EMBL/GenBank/DDBJ whole genome shotgun (WGS) entry which is preliminary data.</text>
</comment>